<dbReference type="GO" id="GO:0006123">
    <property type="term" value="P:mitochondrial electron transport, cytochrome c to oxygen"/>
    <property type="evidence" value="ECO:0007669"/>
    <property type="project" value="InterPro"/>
</dbReference>
<accession>A0A9P0NYK2</accession>
<keyword evidence="5" id="KW-0999">Mitochondrion inner membrane</keyword>
<keyword evidence="7" id="KW-0496">Mitochondrion</keyword>
<dbReference type="PANTHER" id="PTHR16717:SF5">
    <property type="entry name" value="CYTOCHROME C OXIDASE SUBUNIT 8, ISOFORM A"/>
    <property type="match status" value="1"/>
</dbReference>
<dbReference type="SUPFAM" id="SSF81431">
    <property type="entry name" value="Mitochondrial cytochrome c oxidase subunit VIIIb (aka IX)"/>
    <property type="match status" value="1"/>
</dbReference>
<dbReference type="InterPro" id="IPR036548">
    <property type="entry name" value="Cyt_c_oxidase_su8_sf"/>
</dbReference>
<dbReference type="AlphaFoldDB" id="A0A9P0NYK2"/>
<dbReference type="Pfam" id="PF02285">
    <property type="entry name" value="COX8"/>
    <property type="match status" value="1"/>
</dbReference>
<dbReference type="OrthoDB" id="6093252at2759"/>
<evidence type="ECO:0000313" key="11">
    <source>
        <dbReference type="Proteomes" id="UP001152888"/>
    </source>
</evidence>
<evidence type="ECO:0000256" key="8">
    <source>
        <dbReference type="ARBA" id="ARBA00023136"/>
    </source>
</evidence>
<comment type="caution">
    <text evidence="10">The sequence shown here is derived from an EMBL/GenBank/DDBJ whole genome shotgun (WGS) entry which is preliminary data.</text>
</comment>
<dbReference type="GO" id="GO:0045277">
    <property type="term" value="C:respiratory chain complex IV"/>
    <property type="evidence" value="ECO:0007669"/>
    <property type="project" value="InterPro"/>
</dbReference>
<dbReference type="PANTHER" id="PTHR16717">
    <property type="entry name" value="CYTOCHROME C OXIDASE POLYPEPTIDE VIII"/>
    <property type="match status" value="1"/>
</dbReference>
<evidence type="ECO:0000256" key="5">
    <source>
        <dbReference type="ARBA" id="ARBA00022792"/>
    </source>
</evidence>
<evidence type="ECO:0000256" key="9">
    <source>
        <dbReference type="SAM" id="Phobius"/>
    </source>
</evidence>
<protein>
    <submittedName>
        <fullName evidence="10">Uncharacterized protein</fullName>
    </submittedName>
</protein>
<evidence type="ECO:0000256" key="3">
    <source>
        <dbReference type="ARBA" id="ARBA00010117"/>
    </source>
</evidence>
<evidence type="ECO:0000256" key="7">
    <source>
        <dbReference type="ARBA" id="ARBA00023128"/>
    </source>
</evidence>
<dbReference type="EMBL" id="CAKOFQ010006682">
    <property type="protein sequence ID" value="CAH1959470.1"/>
    <property type="molecule type" value="Genomic_DNA"/>
</dbReference>
<reference evidence="10" key="1">
    <citation type="submission" date="2022-03" db="EMBL/GenBank/DDBJ databases">
        <authorList>
            <person name="Sayadi A."/>
        </authorList>
    </citation>
    <scope>NUCLEOTIDE SEQUENCE</scope>
</reference>
<evidence type="ECO:0000256" key="1">
    <source>
        <dbReference type="ARBA" id="ARBA00004434"/>
    </source>
</evidence>
<comment type="similarity">
    <text evidence="3">Belongs to the cytochrome c oxidase VIII family.</text>
</comment>
<gene>
    <name evidence="10" type="ORF">ACAOBT_LOCUS3189</name>
</gene>
<keyword evidence="4 9" id="KW-0812">Transmembrane</keyword>
<evidence type="ECO:0000256" key="6">
    <source>
        <dbReference type="ARBA" id="ARBA00022989"/>
    </source>
</evidence>
<evidence type="ECO:0000313" key="10">
    <source>
        <dbReference type="EMBL" id="CAH1959470.1"/>
    </source>
</evidence>
<comment type="pathway">
    <text evidence="2">Energy metabolism; oxidative phosphorylation.</text>
</comment>
<dbReference type="InterPro" id="IPR003205">
    <property type="entry name" value="Cyt_c_oxidase_su8"/>
</dbReference>
<dbReference type="GO" id="GO:0005743">
    <property type="term" value="C:mitochondrial inner membrane"/>
    <property type="evidence" value="ECO:0007669"/>
    <property type="project" value="UniProtKB-SubCell"/>
</dbReference>
<keyword evidence="8 9" id="KW-0472">Membrane</keyword>
<keyword evidence="6 9" id="KW-1133">Transmembrane helix</keyword>
<comment type="subcellular location">
    <subcellularLocation>
        <location evidence="1">Mitochondrion inner membrane</location>
        <topology evidence="1">Single-pass membrane protein</topology>
    </subcellularLocation>
</comment>
<sequence length="69" mass="7484">MFANTAARLAQRIQPTAVNSARNMSVLSGPPQVRISFAEKVIHGIAITVGIMAVPAWVLLHIRSYRGLD</sequence>
<name>A0A9P0NYK2_ACAOB</name>
<dbReference type="Gene3D" id="4.10.81.10">
    <property type="entry name" value="Cytochrome c oxidase, subunit 8"/>
    <property type="match status" value="1"/>
</dbReference>
<evidence type="ECO:0000256" key="4">
    <source>
        <dbReference type="ARBA" id="ARBA00022692"/>
    </source>
</evidence>
<keyword evidence="11" id="KW-1185">Reference proteome</keyword>
<evidence type="ECO:0000256" key="2">
    <source>
        <dbReference type="ARBA" id="ARBA00004673"/>
    </source>
</evidence>
<organism evidence="10 11">
    <name type="scientific">Acanthoscelides obtectus</name>
    <name type="common">Bean weevil</name>
    <name type="synonym">Bruchus obtectus</name>
    <dbReference type="NCBI Taxonomy" id="200917"/>
    <lineage>
        <taxon>Eukaryota</taxon>
        <taxon>Metazoa</taxon>
        <taxon>Ecdysozoa</taxon>
        <taxon>Arthropoda</taxon>
        <taxon>Hexapoda</taxon>
        <taxon>Insecta</taxon>
        <taxon>Pterygota</taxon>
        <taxon>Neoptera</taxon>
        <taxon>Endopterygota</taxon>
        <taxon>Coleoptera</taxon>
        <taxon>Polyphaga</taxon>
        <taxon>Cucujiformia</taxon>
        <taxon>Chrysomeloidea</taxon>
        <taxon>Chrysomelidae</taxon>
        <taxon>Bruchinae</taxon>
        <taxon>Bruchini</taxon>
        <taxon>Acanthoscelides</taxon>
    </lineage>
</organism>
<dbReference type="Proteomes" id="UP001152888">
    <property type="component" value="Unassembled WGS sequence"/>
</dbReference>
<feature type="transmembrane region" description="Helical" evidence="9">
    <location>
        <begin position="41"/>
        <end position="60"/>
    </location>
</feature>
<proteinExistence type="inferred from homology"/>